<feature type="non-terminal residue" evidence="1">
    <location>
        <position position="1"/>
    </location>
</feature>
<evidence type="ECO:0000313" key="2">
    <source>
        <dbReference type="Proteomes" id="UP001432027"/>
    </source>
</evidence>
<keyword evidence="2" id="KW-1185">Reference proteome</keyword>
<gene>
    <name evidence="1" type="ORF">PENTCL1PPCAC_14537</name>
</gene>
<name>A0AAV5TBQ9_9BILA</name>
<organism evidence="1 2">
    <name type="scientific">Pristionchus entomophagus</name>
    <dbReference type="NCBI Taxonomy" id="358040"/>
    <lineage>
        <taxon>Eukaryota</taxon>
        <taxon>Metazoa</taxon>
        <taxon>Ecdysozoa</taxon>
        <taxon>Nematoda</taxon>
        <taxon>Chromadorea</taxon>
        <taxon>Rhabditida</taxon>
        <taxon>Rhabditina</taxon>
        <taxon>Diplogasteromorpha</taxon>
        <taxon>Diplogasteroidea</taxon>
        <taxon>Neodiplogasteridae</taxon>
        <taxon>Pristionchus</taxon>
    </lineage>
</organism>
<sequence>RRRKRRKMGRCCKSHCPIPSFFQPPTQLRIDPDDTCGMHRYHLETRCSHRCPCCSSACFCIGDVFDRTRCRLGMRPFQSASLMSASRKPGSRAWLE</sequence>
<dbReference type="Proteomes" id="UP001432027">
    <property type="component" value="Unassembled WGS sequence"/>
</dbReference>
<feature type="non-terminal residue" evidence="1">
    <location>
        <position position="96"/>
    </location>
</feature>
<dbReference type="AlphaFoldDB" id="A0AAV5TBQ9"/>
<reference evidence="1" key="1">
    <citation type="submission" date="2023-10" db="EMBL/GenBank/DDBJ databases">
        <title>Genome assembly of Pristionchus species.</title>
        <authorList>
            <person name="Yoshida K."/>
            <person name="Sommer R.J."/>
        </authorList>
    </citation>
    <scope>NUCLEOTIDE SEQUENCE</scope>
    <source>
        <strain evidence="1">RS0144</strain>
    </source>
</reference>
<comment type="caution">
    <text evidence="1">The sequence shown here is derived from an EMBL/GenBank/DDBJ whole genome shotgun (WGS) entry which is preliminary data.</text>
</comment>
<protein>
    <submittedName>
        <fullName evidence="1">Uncharacterized protein</fullName>
    </submittedName>
</protein>
<dbReference type="EMBL" id="BTSX01000004">
    <property type="protein sequence ID" value="GMS92362.1"/>
    <property type="molecule type" value="Genomic_DNA"/>
</dbReference>
<proteinExistence type="predicted"/>
<accession>A0AAV5TBQ9</accession>
<evidence type="ECO:0000313" key="1">
    <source>
        <dbReference type="EMBL" id="GMS92362.1"/>
    </source>
</evidence>